<dbReference type="EMBL" id="QGGV01000001">
    <property type="protein sequence ID" value="PWK58820.1"/>
    <property type="molecule type" value="Genomic_DNA"/>
</dbReference>
<evidence type="ECO:0000313" key="1">
    <source>
        <dbReference type="EMBL" id="PWK58820.1"/>
    </source>
</evidence>
<dbReference type="RefSeq" id="WP_109757666.1">
    <property type="nucleotide sequence ID" value="NZ_CP034588.1"/>
</dbReference>
<sequence length="975" mass="98280">MANVIVDTDEGTLHVTQSGFDTNTSVDGDEAAGMRVTVVYEGGLTEVLTWQATGGTSGGVTGSGMSLTMSTAATFTLTSSLRVVSLKLEAQYGNAVFDTLKGVNNGTRGDTLGTKIGFPYEEMGGDPVTGTVEVTYSDGVIRAGLERGTDIFTTMTIDYSGVAGGGILGTIQFRSDMDNIAVPGDLAPVTANTAPDAVDDAITTNEDTAVNIAVRANDTDADGDSLTVQSVGQGAHGSVSINPDGSVRYAPNANYSGADSFTYTLSDGNGGTDTATVNVTVTAVNDVPVAVNDTASTAQGVPVDIAVLANDTDVDGDPRTVTSVTQGANGSVAINPNGTVKYTPNAGFGGSDSFSYSISDGKGGTSSATVTVGVGSNAAPVAGDDAYSIDEDAVLTVAAPGVRANDTDANGDALTVSLVSGVSHGTLTLNADGSFTYTPSADYFGSDSFTYAVSDGRGGSDTATVGLTVNAVNDAPVANDDTASTTAGVPAQIAVLANDTDVEGQTPSVASTGQGANGSVAVNADGTVTYSPNADFTGADSFVYTVSDGNGGSDTATVTVNVGSSGQVIFGTEGDDRLRGTSGDDIIDPLGGLRDEMWGEGGADFFDLASSSSNGISEKKVILDFDFASGDRIGLGGASVANWVVRNGNLSITLDGDGDTINLRGVSTFDDAYFGGGRSNTAPVAGDNTAITNEDTPVSINVLANDTDADGDPLSVLAVTQGAHGVVSINPDGTLRYAPDANYHGADTFSYTVSDGFGGIDTATVGVTVTSVNDAPEANNDSASTEIGVPVDIDVAANDGDADGDPHTITAITQGLGGIVSINPNGTLHYAPNAGFDGIDGFTYTISDGKGGTSTASVSVAVAASGNVILGTEGDDRLRGTDGNDTFDPLGGARDEMSGGLGADFFDFASSVANGASEKKVILDFDYDAGDRVGLGDASVDSWFVRNGNLVVELDHDHDVLTFRNFVDYDPDMFV</sequence>
<dbReference type="AlphaFoldDB" id="A0A316GHG1"/>
<reference evidence="1 2" key="1">
    <citation type="submission" date="2018-05" db="EMBL/GenBank/DDBJ databases">
        <title>Genomic Encyclopedia of Type Strains, Phase IV (KMG-IV): sequencing the most valuable type-strain genomes for metagenomic binning, comparative biology and taxonomic classification.</title>
        <authorList>
            <person name="Goeker M."/>
        </authorList>
    </citation>
    <scope>NUCLEOTIDE SEQUENCE [LARGE SCALE GENOMIC DNA]</scope>
    <source>
        <strain evidence="1 2">DSM 103371</strain>
    </source>
</reference>
<dbReference type="Gene3D" id="2.60.40.3440">
    <property type="match status" value="6"/>
</dbReference>
<dbReference type="PANTHER" id="PTHR34720:SF9">
    <property type="entry name" value="BLR4714 PROTEIN"/>
    <property type="match status" value="1"/>
</dbReference>
<proteinExistence type="predicted"/>
<dbReference type="SUPFAM" id="SSF51120">
    <property type="entry name" value="beta-Roll"/>
    <property type="match status" value="1"/>
</dbReference>
<dbReference type="NCBIfam" id="TIGR01965">
    <property type="entry name" value="VCBS_repeat"/>
    <property type="match status" value="1"/>
</dbReference>
<keyword evidence="2" id="KW-1185">Reference proteome</keyword>
<dbReference type="NCBIfam" id="NF012211">
    <property type="entry name" value="tand_rpt_95"/>
    <property type="match status" value="6"/>
</dbReference>
<dbReference type="Proteomes" id="UP000245390">
    <property type="component" value="Unassembled WGS sequence"/>
</dbReference>
<protein>
    <submittedName>
        <fullName evidence="1">VCBS repeat-containing protein</fullName>
    </submittedName>
</protein>
<dbReference type="PANTHER" id="PTHR34720">
    <property type="entry name" value="MICROCYSTIN DEPENDENT PROTEIN"/>
    <property type="match status" value="1"/>
</dbReference>
<dbReference type="InterPro" id="IPR010221">
    <property type="entry name" value="VCBS_dom"/>
</dbReference>
<accession>A0A316GHG1</accession>
<dbReference type="InterPro" id="IPR011049">
    <property type="entry name" value="Serralysin-like_metalloprot_C"/>
</dbReference>
<name>A0A316GHG1_9RHOB</name>
<dbReference type="KEGG" id="salo:EF888_04620"/>
<organism evidence="1 2">
    <name type="scientific">Silicimonas algicola</name>
    <dbReference type="NCBI Taxonomy" id="1826607"/>
    <lineage>
        <taxon>Bacteria</taxon>
        <taxon>Pseudomonadati</taxon>
        <taxon>Pseudomonadota</taxon>
        <taxon>Alphaproteobacteria</taxon>
        <taxon>Rhodobacterales</taxon>
        <taxon>Paracoccaceae</taxon>
    </lineage>
</organism>
<evidence type="ECO:0000313" key="2">
    <source>
        <dbReference type="Proteomes" id="UP000245390"/>
    </source>
</evidence>
<dbReference type="OrthoDB" id="6305173at2"/>
<comment type="caution">
    <text evidence="1">The sequence shown here is derived from an EMBL/GenBank/DDBJ whole genome shotgun (WGS) entry which is preliminary data.</text>
</comment>
<gene>
    <name evidence="1" type="ORF">C8D95_101636</name>
</gene>
<dbReference type="Pfam" id="PF17963">
    <property type="entry name" value="Big_9"/>
    <property type="match status" value="6"/>
</dbReference>